<dbReference type="InterPro" id="IPR005335">
    <property type="entry name" value="Terminase_ssu"/>
</dbReference>
<keyword evidence="2" id="KW-0231">Viral genome packaging</keyword>
<dbReference type="PANTHER" id="PTHR41328">
    <property type="entry name" value="TERMINASE SMALL SUBUNIT-RELATED"/>
    <property type="match status" value="1"/>
</dbReference>
<proteinExistence type="predicted"/>
<gene>
    <name evidence="4" type="ORF">GXX48_11195</name>
</gene>
<evidence type="ECO:0000313" key="4">
    <source>
        <dbReference type="EMBL" id="HHV68193.1"/>
    </source>
</evidence>
<dbReference type="Proteomes" id="UP000551563">
    <property type="component" value="Unassembled WGS sequence"/>
</dbReference>
<dbReference type="AlphaFoldDB" id="A0A7V6PC39"/>
<sequence>MTKTTAEPKKPRKARSTPEPRELNMQMQTFCSEYMKDMNATQAAIRAGYSEKTARQQGSRLCGYAIVQDRLQQLHEEMQARIVVDVEAIIKELADENRADLADLYDDNNCLKPVREWPMLWRVGGLVAGIKTRELWEKDEDGNSVHVGHVVEVKVSDKVRRKELLGKHLGAWKEKVEIDLSNPMQELWNQIAGKSFEPKDN</sequence>
<accession>A0A7V6PC39</accession>
<protein>
    <submittedName>
        <fullName evidence="4">Terminase small subunit</fullName>
    </submittedName>
</protein>
<feature type="region of interest" description="Disordered" evidence="3">
    <location>
        <begin position="1"/>
        <end position="22"/>
    </location>
</feature>
<keyword evidence="1" id="KW-1188">Viral release from host cell</keyword>
<dbReference type="GO" id="GO:0051276">
    <property type="term" value="P:chromosome organization"/>
    <property type="evidence" value="ECO:0007669"/>
    <property type="project" value="InterPro"/>
</dbReference>
<name>A0A7V6PC39_9HYPH</name>
<dbReference type="InterPro" id="IPR038713">
    <property type="entry name" value="Terminase_Gp1_N_sf"/>
</dbReference>
<evidence type="ECO:0000256" key="3">
    <source>
        <dbReference type="SAM" id="MobiDB-lite"/>
    </source>
</evidence>
<dbReference type="InterPro" id="IPR052404">
    <property type="entry name" value="SPP1-like_terminase"/>
</dbReference>
<comment type="caution">
    <text evidence="4">The sequence shown here is derived from an EMBL/GenBank/DDBJ whole genome shotgun (WGS) entry which is preliminary data.</text>
</comment>
<reference evidence="4 5" key="1">
    <citation type="journal article" date="2020" name="Biotechnol. Biofuels">
        <title>New insights from the biogas microbiome by comprehensive genome-resolved metagenomics of nearly 1600 species originating from multiple anaerobic digesters.</title>
        <authorList>
            <person name="Campanaro S."/>
            <person name="Treu L."/>
            <person name="Rodriguez-R L.M."/>
            <person name="Kovalovszki A."/>
            <person name="Ziels R.M."/>
            <person name="Maus I."/>
            <person name="Zhu X."/>
            <person name="Kougias P.G."/>
            <person name="Basile A."/>
            <person name="Luo G."/>
            <person name="Schluter A."/>
            <person name="Konstantinidis K.T."/>
            <person name="Angelidaki I."/>
        </authorList>
    </citation>
    <scope>NUCLEOTIDE SEQUENCE [LARGE SCALE GENOMIC DNA]</scope>
    <source>
        <strain evidence="4">AS04akNAM_66</strain>
    </source>
</reference>
<dbReference type="Gene3D" id="1.10.10.1400">
    <property type="entry name" value="Terminase, small subunit, N-terminal DNA-binding domain, HTH motif"/>
    <property type="match status" value="1"/>
</dbReference>
<evidence type="ECO:0000256" key="1">
    <source>
        <dbReference type="ARBA" id="ARBA00022612"/>
    </source>
</evidence>
<evidence type="ECO:0000313" key="5">
    <source>
        <dbReference type="Proteomes" id="UP000551563"/>
    </source>
</evidence>
<dbReference type="PANTHER" id="PTHR41328:SF2">
    <property type="entry name" value="TERMINASE SMALL SUBUNIT"/>
    <property type="match status" value="1"/>
</dbReference>
<dbReference type="EMBL" id="DUMN01000329">
    <property type="protein sequence ID" value="HHV68193.1"/>
    <property type="molecule type" value="Genomic_DNA"/>
</dbReference>
<evidence type="ECO:0000256" key="2">
    <source>
        <dbReference type="ARBA" id="ARBA00023219"/>
    </source>
</evidence>
<organism evidence="4 5">
    <name type="scientific">Brucella intermedia</name>
    <dbReference type="NCBI Taxonomy" id="94625"/>
    <lineage>
        <taxon>Bacteria</taxon>
        <taxon>Pseudomonadati</taxon>
        <taxon>Pseudomonadota</taxon>
        <taxon>Alphaproteobacteria</taxon>
        <taxon>Hyphomicrobiales</taxon>
        <taxon>Brucellaceae</taxon>
        <taxon>Brucella/Ochrobactrum group</taxon>
        <taxon>Brucella</taxon>
    </lineage>
</organism>
<dbReference type="Pfam" id="PF03592">
    <property type="entry name" value="Terminase_2"/>
    <property type="match status" value="1"/>
</dbReference>